<protein>
    <submittedName>
        <fullName evidence="2">Uncharacterized protein</fullName>
    </submittedName>
</protein>
<keyword evidence="1" id="KW-1133">Transmembrane helix</keyword>
<dbReference type="AlphaFoldDB" id="A0A2T0WA10"/>
<keyword evidence="3" id="KW-1185">Reference proteome</keyword>
<gene>
    <name evidence="2" type="ORF">CLV38_10472</name>
</gene>
<feature type="transmembrane region" description="Helical" evidence="1">
    <location>
        <begin position="12"/>
        <end position="39"/>
    </location>
</feature>
<organism evidence="2 3">
    <name type="scientific">Alkalibacterium olivapovliticus</name>
    <dbReference type="NCBI Taxonomy" id="99907"/>
    <lineage>
        <taxon>Bacteria</taxon>
        <taxon>Bacillati</taxon>
        <taxon>Bacillota</taxon>
        <taxon>Bacilli</taxon>
        <taxon>Lactobacillales</taxon>
        <taxon>Carnobacteriaceae</taxon>
        <taxon>Alkalibacterium</taxon>
    </lineage>
</organism>
<accession>A0A2T0WA10</accession>
<name>A0A2T0WA10_9LACT</name>
<keyword evidence="1" id="KW-0472">Membrane</keyword>
<evidence type="ECO:0000313" key="3">
    <source>
        <dbReference type="Proteomes" id="UP000238205"/>
    </source>
</evidence>
<keyword evidence="1" id="KW-0812">Transmembrane</keyword>
<proteinExistence type="predicted"/>
<dbReference type="Proteomes" id="UP000238205">
    <property type="component" value="Unassembled WGS sequence"/>
</dbReference>
<sequence length="166" mass="19295">MKKTQQSTFSSPWWMTLYIVLQCTWGFLQSALGLCLFLIHLKEPHDFYHGSIRTKWATFNGISLGFFIFTPNEDSPNLSKRTSQGRDKIKDTCERISVHEYGHTYQSLILGPLYLFTVGITSLIWSRSTYYQTKRKKDGLTYSSLWTEKWANNLGEKILNKPSISH</sequence>
<dbReference type="OrthoDB" id="2039101at2"/>
<reference evidence="2 3" key="1">
    <citation type="submission" date="2018-03" db="EMBL/GenBank/DDBJ databases">
        <title>Genomic Encyclopedia of Archaeal and Bacterial Type Strains, Phase II (KMG-II): from individual species to whole genera.</title>
        <authorList>
            <person name="Goeker M."/>
        </authorList>
    </citation>
    <scope>NUCLEOTIDE SEQUENCE [LARGE SCALE GENOMIC DNA]</scope>
    <source>
        <strain evidence="2 3">DSM 13175</strain>
    </source>
</reference>
<feature type="transmembrane region" description="Helical" evidence="1">
    <location>
        <begin position="105"/>
        <end position="126"/>
    </location>
</feature>
<evidence type="ECO:0000256" key="1">
    <source>
        <dbReference type="SAM" id="Phobius"/>
    </source>
</evidence>
<comment type="caution">
    <text evidence="2">The sequence shown here is derived from an EMBL/GenBank/DDBJ whole genome shotgun (WGS) entry which is preliminary data.</text>
</comment>
<evidence type="ECO:0000313" key="2">
    <source>
        <dbReference type="EMBL" id="PRY83466.1"/>
    </source>
</evidence>
<dbReference type="EMBL" id="PVTO01000004">
    <property type="protein sequence ID" value="PRY83466.1"/>
    <property type="molecule type" value="Genomic_DNA"/>
</dbReference>
<dbReference type="RefSeq" id="WP_106191409.1">
    <property type="nucleotide sequence ID" value="NZ_PVTO01000004.1"/>
</dbReference>